<dbReference type="Gene3D" id="1.10.10.10">
    <property type="entry name" value="Winged helix-like DNA-binding domain superfamily/Winged helix DNA-binding domain"/>
    <property type="match status" value="1"/>
</dbReference>
<protein>
    <recommendedName>
        <fullName evidence="3">Transcriptional regulator</fullName>
    </recommendedName>
</protein>
<accession>A0ABT9DAF8</accession>
<evidence type="ECO:0000313" key="2">
    <source>
        <dbReference type="Proteomes" id="UP001232536"/>
    </source>
</evidence>
<dbReference type="Proteomes" id="UP001232536">
    <property type="component" value="Unassembled WGS sequence"/>
</dbReference>
<dbReference type="InterPro" id="IPR036390">
    <property type="entry name" value="WH_DNA-bd_sf"/>
</dbReference>
<dbReference type="SUPFAM" id="SSF46785">
    <property type="entry name" value="Winged helix' DNA-binding domain"/>
    <property type="match status" value="1"/>
</dbReference>
<gene>
    <name evidence="1" type="ORF">Q6348_07915</name>
</gene>
<organism evidence="1 2">
    <name type="scientific">Actinotalea lenta</name>
    <dbReference type="NCBI Taxonomy" id="3064654"/>
    <lineage>
        <taxon>Bacteria</taxon>
        <taxon>Bacillati</taxon>
        <taxon>Actinomycetota</taxon>
        <taxon>Actinomycetes</taxon>
        <taxon>Micrococcales</taxon>
        <taxon>Cellulomonadaceae</taxon>
        <taxon>Actinotalea</taxon>
    </lineage>
</organism>
<dbReference type="InterPro" id="IPR036388">
    <property type="entry name" value="WH-like_DNA-bd_sf"/>
</dbReference>
<dbReference type="RefSeq" id="WP_304600758.1">
    <property type="nucleotide sequence ID" value="NZ_JAUQYP010000001.1"/>
</dbReference>
<dbReference type="Pfam" id="PF12840">
    <property type="entry name" value="HTH_20"/>
    <property type="match status" value="1"/>
</dbReference>
<keyword evidence="2" id="KW-1185">Reference proteome</keyword>
<sequence length="229" mass="24628">MADATAPLTDPTRALGRTRARVLGVLRDAEAPQTADQVAAATGLHVSTARFHLDHLVADELASRQVERRATPGRRRVLYAASATGVRSYGLLSEVLSGVVGSLVRTGGEPDSLRQAGTEWGGRLVERATPSPHPSDGDDIRRLTTMLAEIGFAPRVDEEVDLLTVALRQCPFREVAAAHPDVVCELHHGLIDGALSRLGSTWRATSLHPWVGPSRCVATLQRLADDDRQ</sequence>
<name>A0ABT9DAF8_9CELL</name>
<reference evidence="1 2" key="1">
    <citation type="submission" date="2023-07" db="EMBL/GenBank/DDBJ databases">
        <title>Description of novel actinomycetes strains, isolated from tidal flat sediment.</title>
        <authorList>
            <person name="Lu C."/>
        </authorList>
    </citation>
    <scope>NUCLEOTIDE SEQUENCE [LARGE SCALE GENOMIC DNA]</scope>
    <source>
        <strain evidence="1 2">SYSU T00b441</strain>
    </source>
</reference>
<proteinExistence type="predicted"/>
<dbReference type="EMBL" id="JAUQYP010000001">
    <property type="protein sequence ID" value="MDO8107123.1"/>
    <property type="molecule type" value="Genomic_DNA"/>
</dbReference>
<evidence type="ECO:0008006" key="3">
    <source>
        <dbReference type="Google" id="ProtNLM"/>
    </source>
</evidence>
<evidence type="ECO:0000313" key="1">
    <source>
        <dbReference type="EMBL" id="MDO8107123.1"/>
    </source>
</evidence>
<comment type="caution">
    <text evidence="1">The sequence shown here is derived from an EMBL/GenBank/DDBJ whole genome shotgun (WGS) entry which is preliminary data.</text>
</comment>